<dbReference type="InterPro" id="IPR000887">
    <property type="entry name" value="Aldlse_KDPG_KHG"/>
</dbReference>
<evidence type="ECO:0000313" key="7">
    <source>
        <dbReference type="EMBL" id="QAV21673.1"/>
    </source>
</evidence>
<dbReference type="Proteomes" id="UP001527202">
    <property type="component" value="Unassembled WGS sequence"/>
</dbReference>
<dbReference type="RefSeq" id="WP_042231185.1">
    <property type="nucleotide sequence ID" value="NZ_BQWH01000001.1"/>
</dbReference>
<evidence type="ECO:0000256" key="5">
    <source>
        <dbReference type="ARBA" id="ARBA00023277"/>
    </source>
</evidence>
<dbReference type="Pfam" id="PF01081">
    <property type="entry name" value="Aldolase"/>
    <property type="match status" value="1"/>
</dbReference>
<reference evidence="7 8" key="1">
    <citation type="submission" date="2018-01" db="EMBL/GenBank/DDBJ databases">
        <title>The whole genome sequencing and assembly of Paenibacillus chitinolyticus KCCM 41400 strain.</title>
        <authorList>
            <person name="Kim J.-Y."/>
            <person name="Park M.-K."/>
            <person name="Lee Y.-J."/>
            <person name="Yi H."/>
            <person name="Bahn Y.-S."/>
            <person name="Kim J.F."/>
            <person name="Lee D.-W."/>
        </authorList>
    </citation>
    <scope>NUCLEOTIDE SEQUENCE [LARGE SCALE GENOMIC DNA]</scope>
    <source>
        <strain evidence="7 8">KCCM 41400</strain>
    </source>
</reference>
<accession>A0A410X4V2</accession>
<dbReference type="EMBL" id="CP026520">
    <property type="protein sequence ID" value="QAV21673.1"/>
    <property type="molecule type" value="Genomic_DNA"/>
</dbReference>
<gene>
    <name evidence="6" type="ORF">M5X16_04555</name>
    <name evidence="7" type="ORF">PC41400_09640</name>
</gene>
<organism evidence="7 8">
    <name type="scientific">Paenibacillus chitinolyticus</name>
    <dbReference type="NCBI Taxonomy" id="79263"/>
    <lineage>
        <taxon>Bacteria</taxon>
        <taxon>Bacillati</taxon>
        <taxon>Bacillota</taxon>
        <taxon>Bacilli</taxon>
        <taxon>Bacillales</taxon>
        <taxon>Paenibacillaceae</taxon>
        <taxon>Paenibacillus</taxon>
    </lineage>
</organism>
<comment type="subunit">
    <text evidence="3">Homotrimer.</text>
</comment>
<dbReference type="PANTHER" id="PTHR30246:SF1">
    <property type="entry name" value="2-DEHYDRO-3-DEOXY-6-PHOSPHOGALACTONATE ALDOLASE-RELATED"/>
    <property type="match status" value="1"/>
</dbReference>
<evidence type="ECO:0000256" key="1">
    <source>
        <dbReference type="ARBA" id="ARBA00004761"/>
    </source>
</evidence>
<evidence type="ECO:0000256" key="3">
    <source>
        <dbReference type="ARBA" id="ARBA00011233"/>
    </source>
</evidence>
<protein>
    <submittedName>
        <fullName evidence="7">2-dehydro-3-deoxyphosphogluconate aldolase</fullName>
    </submittedName>
    <submittedName>
        <fullName evidence="6">Bifunctional 4-hydroxy-2-oxoglutarate aldolase/2-dehydro-3-deoxy-phosphogluconate aldolase</fullName>
    </submittedName>
</protein>
<dbReference type="SUPFAM" id="SSF51569">
    <property type="entry name" value="Aldolase"/>
    <property type="match status" value="1"/>
</dbReference>
<comment type="pathway">
    <text evidence="1">Carbohydrate acid metabolism.</text>
</comment>
<sequence>MEREQGLQELERTRLIAILRGVKPGQIIRTAEAMLEGGVTVLEVTLNTDGALDMIRELRSRLGGRMFIGAGTVLDLEDARQAIEAGASFLVTPNTDEAVIAYSVSQGIPIFPGAMTPTEIVRAWKAGAQAVKVFPSTGLGLTYIRELMGPLDRVPMVAVGGVTAGNIGEYLQAGCYAAGVGSSLCKLADIDAGRFDVITANARRFAEAVSQWKEAAWTS</sequence>
<proteinExistence type="inferred from homology"/>
<dbReference type="CDD" id="cd00452">
    <property type="entry name" value="KDPG_aldolase"/>
    <property type="match status" value="1"/>
</dbReference>
<evidence type="ECO:0000313" key="8">
    <source>
        <dbReference type="Proteomes" id="UP000288943"/>
    </source>
</evidence>
<dbReference type="AlphaFoldDB" id="A0A410X4V2"/>
<dbReference type="GeneID" id="95375068"/>
<evidence type="ECO:0000313" key="9">
    <source>
        <dbReference type="Proteomes" id="UP001527202"/>
    </source>
</evidence>
<evidence type="ECO:0000256" key="2">
    <source>
        <dbReference type="ARBA" id="ARBA00006906"/>
    </source>
</evidence>
<keyword evidence="9" id="KW-1185">Reference proteome</keyword>
<comment type="similarity">
    <text evidence="2">Belongs to the KHG/KDPG aldolase family.</text>
</comment>
<dbReference type="EMBL" id="JAMDMJ010000004">
    <property type="protein sequence ID" value="MCY9595046.1"/>
    <property type="molecule type" value="Genomic_DNA"/>
</dbReference>
<keyword evidence="5" id="KW-0119">Carbohydrate metabolism</keyword>
<reference evidence="6 9" key="2">
    <citation type="submission" date="2022-05" db="EMBL/GenBank/DDBJ databases">
        <title>Genome Sequencing of Bee-Associated Microbes.</title>
        <authorList>
            <person name="Dunlap C."/>
        </authorList>
    </citation>
    <scope>NUCLEOTIDE SEQUENCE [LARGE SCALE GENOMIC DNA]</scope>
    <source>
        <strain evidence="6 9">NRRL B-23120</strain>
    </source>
</reference>
<dbReference type="Proteomes" id="UP000288943">
    <property type="component" value="Chromosome"/>
</dbReference>
<keyword evidence="4" id="KW-0456">Lyase</keyword>
<dbReference type="InterPro" id="IPR013785">
    <property type="entry name" value="Aldolase_TIM"/>
</dbReference>
<dbReference type="OrthoDB" id="9802667at2"/>
<dbReference type="KEGG" id="pchi:PC41400_09640"/>
<dbReference type="GO" id="GO:0016829">
    <property type="term" value="F:lyase activity"/>
    <property type="evidence" value="ECO:0007669"/>
    <property type="project" value="UniProtKB-KW"/>
</dbReference>
<dbReference type="NCBIfam" id="TIGR01182">
    <property type="entry name" value="eda"/>
    <property type="match status" value="1"/>
</dbReference>
<evidence type="ECO:0000313" key="6">
    <source>
        <dbReference type="EMBL" id="MCY9595046.1"/>
    </source>
</evidence>
<name>A0A410X4V2_9BACL</name>
<evidence type="ECO:0000256" key="4">
    <source>
        <dbReference type="ARBA" id="ARBA00023239"/>
    </source>
</evidence>
<dbReference type="PANTHER" id="PTHR30246">
    <property type="entry name" value="2-KETO-3-DEOXY-6-PHOSPHOGLUCONATE ALDOLASE"/>
    <property type="match status" value="1"/>
</dbReference>
<dbReference type="Gene3D" id="3.20.20.70">
    <property type="entry name" value="Aldolase class I"/>
    <property type="match status" value="1"/>
</dbReference>